<accession>A0A2G5V5C1</accession>
<dbReference type="GO" id="GO:0006654">
    <property type="term" value="P:phosphatidic acid biosynthetic process"/>
    <property type="evidence" value="ECO:0007669"/>
    <property type="project" value="InterPro"/>
</dbReference>
<evidence type="ECO:0000259" key="10">
    <source>
        <dbReference type="PROSITE" id="PS50195"/>
    </source>
</evidence>
<keyword evidence="12" id="KW-1185">Reference proteome</keyword>
<dbReference type="PANTHER" id="PTHR18896:SF76">
    <property type="entry name" value="PHOSPHOLIPASE"/>
    <property type="match status" value="1"/>
</dbReference>
<evidence type="ECO:0000259" key="9">
    <source>
        <dbReference type="PROSITE" id="PS50035"/>
    </source>
</evidence>
<feature type="region of interest" description="Disordered" evidence="8">
    <location>
        <begin position="239"/>
        <end position="285"/>
    </location>
</feature>
<feature type="region of interest" description="Disordered" evidence="8">
    <location>
        <begin position="851"/>
        <end position="873"/>
    </location>
</feature>
<feature type="region of interest" description="Disordered" evidence="8">
    <location>
        <begin position="304"/>
        <end position="343"/>
    </location>
</feature>
<evidence type="ECO:0000256" key="8">
    <source>
        <dbReference type="SAM" id="MobiDB-lite"/>
    </source>
</evidence>
<feature type="compositionally biased region" description="Basic residues" evidence="8">
    <location>
        <begin position="856"/>
        <end position="871"/>
    </location>
</feature>
<evidence type="ECO:0000256" key="6">
    <source>
        <dbReference type="ARBA" id="ARBA00023098"/>
    </source>
</evidence>
<feature type="region of interest" description="Disordered" evidence="8">
    <location>
        <begin position="677"/>
        <end position="707"/>
    </location>
</feature>
<dbReference type="InterPro" id="IPR016555">
    <property type="entry name" value="PLipase_D_euk"/>
</dbReference>
<dbReference type="Gene3D" id="3.30.870.10">
    <property type="entry name" value="Endonuclease Chain A"/>
    <property type="match status" value="2"/>
</dbReference>
<dbReference type="InterPro" id="IPR036871">
    <property type="entry name" value="PX_dom_sf"/>
</dbReference>
<dbReference type="Pfam" id="PF00614">
    <property type="entry name" value="PLDc"/>
    <property type="match status" value="2"/>
</dbReference>
<dbReference type="FunFam" id="3.30.870.10:FF:000054">
    <property type="entry name" value="Phospholipase"/>
    <property type="match status" value="1"/>
</dbReference>
<dbReference type="EMBL" id="PDUG01000002">
    <property type="protein sequence ID" value="PIC46947.1"/>
    <property type="molecule type" value="Genomic_DNA"/>
</dbReference>
<dbReference type="InterPro" id="IPR001736">
    <property type="entry name" value="PLipase_D/transphosphatidylase"/>
</dbReference>
<dbReference type="EC" id="3.1.4.4" evidence="7"/>
<dbReference type="GO" id="GO:0035556">
    <property type="term" value="P:intracellular signal transduction"/>
    <property type="evidence" value="ECO:0007669"/>
    <property type="project" value="InterPro"/>
</dbReference>
<dbReference type="OrthoDB" id="14911at2759"/>
<comment type="similarity">
    <text evidence="2 7">Belongs to the phospholipase D family.</text>
</comment>
<keyword evidence="3" id="KW-0677">Repeat</keyword>
<dbReference type="GO" id="GO:0060627">
    <property type="term" value="P:regulation of vesicle-mediated transport"/>
    <property type="evidence" value="ECO:0007669"/>
    <property type="project" value="TreeGrafter"/>
</dbReference>
<dbReference type="PANTHER" id="PTHR18896">
    <property type="entry name" value="PHOSPHOLIPASE D"/>
    <property type="match status" value="1"/>
</dbReference>
<proteinExistence type="inferred from homology"/>
<keyword evidence="5 7" id="KW-0442">Lipid degradation</keyword>
<sequence>MESEDDESRRPRTTSSGHLEPVDTTEHNSVDSSVMHDRGIPGLLPATQASEKQKKAVIRFRDHEGRAESPPSNLNVRRDSKTVHIDEIASPQSLEYDDSDSSDDDEIQYCDCVAAALQQSLPGTPGRKGIIPYMSIYDTQQQARRRGYWIPGVPVNAKIVKVERNTDRGIHFINTLLYTIELEHGQFRWSVVRNYKDFTLLNNRLMAHRAREQFMAPIKRTQERFDNYLEHMGIDIIPDHKPDCPYSNQSSKRKRHPKLEVLKRDSDGIETPKNTSAPLASVDSPGDVEEAVKTEVHMQQAVQSGILEEEADTTANSEGSPKRQRRQQRKKDRHTLPRFPMMPDSMVTNLEHRKELLENWLQMVLHIPINRNHHETAEFLEVSRYSFVNELGGKHTEGFVKKRPGGSRVFLGWKQCCVRYFLPWSKSELHLKCRRVQDTATWKSIIEQAMGGIGNVWLQPHRFSSSFPVRENCHAKWFVDAKTYMEYAADMMELAREEIYITDWWLSPEIYMKRPALEGNYWRLDEILKRKAEQGVKIFILLYKEMEMALGLNSIYTKRTLQGLHENIKVMRHPDHYPSTGTFFWAHHEKLLVIDQLISFVGGVDLCFGRWDDHRHVLTDLGSVQYSGAHQVSTNMASGLRSLMTAPLTLSPLGLEEHEKVTPRNEKGEKNGTVKHVSAEEIDEPTEVTERTQETVIDDDEEDVSEDPEVKKIIEETVFTDKETGGVKVRTLNKFPVDEMTRHSSPADPQKNWKETKTTVVESTSSSGGMTTKTTTTTTTVKVVKDNTLEKEKNKKDLRRAVTSLDRQRKHVPREILDKAGPAPSMLEKAAKSGMDFAQAAEKYKEYVESGAVQKEKHRAQTPPNRRKAKKDSRITRAVGNWKSNRAKRKWKQMLESDEATMGYELDWLRLREMDEKGDGDDQIDGGVKLWYGKDYVNYIAKDFVEVDMPFHDFIDRGTTPRMPWHDIHSVTFGAPARDVARHFIQRWNATKTEKLKDDNNYPYLLPKSYENVRVPRVFKTANASEMVNVQVLRSFSKWSGLIRQTEDSIQMAYLSLIANSKHYIYIENQFFVSMIDSVDVTNEVCKVIYNRIVRAYKEKENFRVYIMIPLLPGFEGDVGAPGGSSLQAVLHWTYRSLSQGPNSLIQRLKAVMPDPFKYIHVGSLRTYDQLGQKLVSELIYIHCKLLIVDDETVIIGSANINDRSQCGNRDSEVCCVYTDVVKERSVMDGKPYEAGRFAKSLRMQCMREHLGLLPDSRRKAKFPYAVSCDDPVADSFFVDVWQATAKSNAEIYEEVFRSYPTDFVETFEEFQKWTSQIPMSEYAPQQAEERIRDLKGVLVDFPLNFLCRAVLTPGITSKEGLVPSAVFT</sequence>
<feature type="domain" description="PX" evidence="10">
    <location>
        <begin position="156"/>
        <end position="386"/>
    </location>
</feature>
<evidence type="ECO:0000256" key="1">
    <source>
        <dbReference type="ARBA" id="ARBA00000798"/>
    </source>
</evidence>
<dbReference type="FunFam" id="3.30.870.10:FF:000050">
    <property type="entry name" value="Phospholipase"/>
    <property type="match status" value="1"/>
</dbReference>
<feature type="region of interest" description="Disordered" evidence="8">
    <location>
        <begin position="1"/>
        <end position="103"/>
    </location>
</feature>
<name>A0A2G5V5C1_9PELO</name>
<gene>
    <name evidence="11" type="primary">Cni-pld-1</name>
    <name evidence="11" type="synonym">Cnig_chr_II.g6461</name>
    <name evidence="11" type="ORF">B9Z55_006461</name>
</gene>
<evidence type="ECO:0000313" key="11">
    <source>
        <dbReference type="EMBL" id="PIC46947.1"/>
    </source>
</evidence>
<dbReference type="GO" id="GO:0009395">
    <property type="term" value="P:phospholipid catabolic process"/>
    <property type="evidence" value="ECO:0007669"/>
    <property type="project" value="TreeGrafter"/>
</dbReference>
<keyword evidence="6" id="KW-0443">Lipid metabolism</keyword>
<feature type="compositionally biased region" description="Low complexity" evidence="8">
    <location>
        <begin position="758"/>
        <end position="774"/>
    </location>
</feature>
<dbReference type="PROSITE" id="PS50195">
    <property type="entry name" value="PX"/>
    <property type="match status" value="1"/>
</dbReference>
<evidence type="ECO:0000256" key="5">
    <source>
        <dbReference type="ARBA" id="ARBA00022963"/>
    </source>
</evidence>
<dbReference type="SMART" id="SM00155">
    <property type="entry name" value="PLDc"/>
    <property type="match status" value="2"/>
</dbReference>
<feature type="compositionally biased region" description="Basic and acidic residues" evidence="8">
    <location>
        <begin position="51"/>
        <end position="67"/>
    </location>
</feature>
<dbReference type="PIRSF" id="PIRSF009376">
    <property type="entry name" value="Phospholipase_D_euk"/>
    <property type="match status" value="1"/>
</dbReference>
<dbReference type="SUPFAM" id="SSF56024">
    <property type="entry name" value="Phospholipase D/nuclease"/>
    <property type="match status" value="3"/>
</dbReference>
<evidence type="ECO:0000256" key="3">
    <source>
        <dbReference type="ARBA" id="ARBA00022737"/>
    </source>
</evidence>
<feature type="compositionally biased region" description="Basic residues" evidence="8">
    <location>
        <begin position="322"/>
        <end position="333"/>
    </location>
</feature>
<comment type="caution">
    <text evidence="11">The sequence shown here is derived from an EMBL/GenBank/DDBJ whole genome shotgun (WGS) entry which is preliminary data.</text>
</comment>
<reference evidence="12" key="1">
    <citation type="submission" date="2017-10" db="EMBL/GenBank/DDBJ databases">
        <title>Rapid genome shrinkage in a self-fertile nematode reveals novel sperm competition proteins.</title>
        <authorList>
            <person name="Yin D."/>
            <person name="Schwarz E.M."/>
            <person name="Thomas C.G."/>
            <person name="Felde R.L."/>
            <person name="Korf I.F."/>
            <person name="Cutter A.D."/>
            <person name="Schartner C.M."/>
            <person name="Ralston E.J."/>
            <person name="Meyer B.J."/>
            <person name="Haag E.S."/>
        </authorList>
    </citation>
    <scope>NUCLEOTIDE SEQUENCE [LARGE SCALE GENOMIC DNA]</scope>
    <source>
        <strain evidence="12">JU1422</strain>
    </source>
</reference>
<evidence type="ECO:0000256" key="2">
    <source>
        <dbReference type="ARBA" id="ARBA00008664"/>
    </source>
</evidence>
<feature type="compositionally biased region" description="Basic and acidic residues" evidence="8">
    <location>
        <begin position="20"/>
        <end position="39"/>
    </location>
</feature>
<feature type="compositionally biased region" description="Basic and acidic residues" evidence="8">
    <location>
        <begin position="76"/>
        <end position="87"/>
    </location>
</feature>
<feature type="compositionally biased region" description="Acidic residues" evidence="8">
    <location>
        <begin position="696"/>
        <end position="707"/>
    </location>
</feature>
<evidence type="ECO:0000256" key="4">
    <source>
        <dbReference type="ARBA" id="ARBA00022801"/>
    </source>
</evidence>
<dbReference type="Gene3D" id="3.30.1520.10">
    <property type="entry name" value="Phox-like domain"/>
    <property type="match status" value="1"/>
</dbReference>
<dbReference type="PROSITE" id="PS50035">
    <property type="entry name" value="PLD"/>
    <property type="match status" value="2"/>
</dbReference>
<protein>
    <recommendedName>
        <fullName evidence="7">Phospholipase</fullName>
        <ecNumber evidence="7">3.1.4.4</ecNumber>
    </recommendedName>
</protein>
<feature type="compositionally biased region" description="Basic and acidic residues" evidence="8">
    <location>
        <begin position="258"/>
        <end position="267"/>
    </location>
</feature>
<feature type="domain" description="PLD phosphodiesterase" evidence="9">
    <location>
        <begin position="583"/>
        <end position="610"/>
    </location>
</feature>
<feature type="domain" description="PLD phosphodiesterase" evidence="9">
    <location>
        <begin position="1178"/>
        <end position="1205"/>
    </location>
</feature>
<dbReference type="Proteomes" id="UP000230233">
    <property type="component" value="Chromosome II"/>
</dbReference>
<dbReference type="CDD" id="cd09141">
    <property type="entry name" value="PLDc_vPLD1_2_yPLD_like_2"/>
    <property type="match status" value="1"/>
</dbReference>
<dbReference type="SUPFAM" id="SSF64268">
    <property type="entry name" value="PX domain"/>
    <property type="match status" value="2"/>
</dbReference>
<dbReference type="InterPro" id="IPR015679">
    <property type="entry name" value="PLipase_D_fam"/>
</dbReference>
<dbReference type="CDD" id="cd09138">
    <property type="entry name" value="PLDc_vPLD1_2_yPLD_like_1"/>
    <property type="match status" value="1"/>
</dbReference>
<dbReference type="SMART" id="SM00312">
    <property type="entry name" value="PX"/>
    <property type="match status" value="1"/>
</dbReference>
<organism evidence="11 12">
    <name type="scientific">Caenorhabditis nigoni</name>
    <dbReference type="NCBI Taxonomy" id="1611254"/>
    <lineage>
        <taxon>Eukaryota</taxon>
        <taxon>Metazoa</taxon>
        <taxon>Ecdysozoa</taxon>
        <taxon>Nematoda</taxon>
        <taxon>Chromadorea</taxon>
        <taxon>Rhabditida</taxon>
        <taxon>Rhabditina</taxon>
        <taxon>Rhabditomorpha</taxon>
        <taxon>Rhabditoidea</taxon>
        <taxon>Rhabditidae</taxon>
        <taxon>Peloderinae</taxon>
        <taxon>Caenorhabditis</taxon>
    </lineage>
</organism>
<dbReference type="GO" id="GO:0035091">
    <property type="term" value="F:phosphatidylinositol binding"/>
    <property type="evidence" value="ECO:0007669"/>
    <property type="project" value="InterPro"/>
</dbReference>
<evidence type="ECO:0000313" key="12">
    <source>
        <dbReference type="Proteomes" id="UP000230233"/>
    </source>
</evidence>
<comment type="catalytic activity">
    <reaction evidence="1 7">
        <text>a 1,2-diacyl-sn-glycero-3-phosphocholine + H2O = a 1,2-diacyl-sn-glycero-3-phosphate + choline + H(+)</text>
        <dbReference type="Rhea" id="RHEA:14445"/>
        <dbReference type="ChEBI" id="CHEBI:15354"/>
        <dbReference type="ChEBI" id="CHEBI:15377"/>
        <dbReference type="ChEBI" id="CHEBI:15378"/>
        <dbReference type="ChEBI" id="CHEBI:57643"/>
        <dbReference type="ChEBI" id="CHEBI:58608"/>
        <dbReference type="EC" id="3.1.4.4"/>
    </reaction>
</comment>
<dbReference type="InterPro" id="IPR001683">
    <property type="entry name" value="PX_dom"/>
</dbReference>
<dbReference type="GO" id="GO:0004630">
    <property type="term" value="F:phospholipase D activity"/>
    <property type="evidence" value="ECO:0007669"/>
    <property type="project" value="UniProtKB-UniRule"/>
</dbReference>
<keyword evidence="4 7" id="KW-0378">Hydrolase</keyword>
<feature type="region of interest" description="Disordered" evidence="8">
    <location>
        <begin position="739"/>
        <end position="774"/>
    </location>
</feature>
<evidence type="ECO:0000256" key="7">
    <source>
        <dbReference type="PIRNR" id="PIRNR009376"/>
    </source>
</evidence>